<dbReference type="Proteomes" id="UP001213000">
    <property type="component" value="Unassembled WGS sequence"/>
</dbReference>
<feature type="compositionally biased region" description="Basic and acidic residues" evidence="1">
    <location>
        <begin position="1"/>
        <end position="10"/>
    </location>
</feature>
<gene>
    <name evidence="2" type="ORF">NP233_g2604</name>
</gene>
<keyword evidence="3" id="KW-1185">Reference proteome</keyword>
<dbReference type="AlphaFoldDB" id="A0AAD5W139"/>
<organism evidence="2 3">
    <name type="scientific">Leucocoprinus birnbaumii</name>
    <dbReference type="NCBI Taxonomy" id="56174"/>
    <lineage>
        <taxon>Eukaryota</taxon>
        <taxon>Fungi</taxon>
        <taxon>Dikarya</taxon>
        <taxon>Basidiomycota</taxon>
        <taxon>Agaricomycotina</taxon>
        <taxon>Agaricomycetes</taxon>
        <taxon>Agaricomycetidae</taxon>
        <taxon>Agaricales</taxon>
        <taxon>Agaricineae</taxon>
        <taxon>Agaricaceae</taxon>
        <taxon>Leucocoprinus</taxon>
    </lineage>
</organism>
<dbReference type="EMBL" id="JANIEX010000112">
    <property type="protein sequence ID" value="KAJ3573183.1"/>
    <property type="molecule type" value="Genomic_DNA"/>
</dbReference>
<name>A0AAD5W139_9AGAR</name>
<sequence>MKQSSRRKDSLGYAMPPLPHHYHHHHPLASSSSGAPTPQLSSGPSSSGSSPGSLGQPTPLGPPPLLPPGAGLVGGASATSSRAPSPISWTSSLAAGQMTATANVLHSGKREHSHSNLAHSVRMAFGMTPIVPSPPRTHAHAHSHSRTSESGLFASHPVSGVTTPMHSHSHSYSHSSLGSNLWGLRSMPGSRSGSPPITLPPLKVPKGADDEESDDARDEDEVGIRIKKEDVDDGDDVLMDGVESKKGGSKTKKRVELPGFSQFEAAARGLPLASTSTSASASQKMSIDFVR</sequence>
<evidence type="ECO:0000313" key="2">
    <source>
        <dbReference type="EMBL" id="KAJ3573183.1"/>
    </source>
</evidence>
<feature type="region of interest" description="Disordered" evidence="1">
    <location>
        <begin position="1"/>
        <end position="89"/>
    </location>
</feature>
<feature type="compositionally biased region" description="Acidic residues" evidence="1">
    <location>
        <begin position="209"/>
        <end position="221"/>
    </location>
</feature>
<evidence type="ECO:0000313" key="3">
    <source>
        <dbReference type="Proteomes" id="UP001213000"/>
    </source>
</evidence>
<protein>
    <submittedName>
        <fullName evidence="2">Uncharacterized protein</fullName>
    </submittedName>
</protein>
<accession>A0AAD5W139</accession>
<feature type="compositionally biased region" description="Low complexity" evidence="1">
    <location>
        <begin position="28"/>
        <end position="58"/>
    </location>
</feature>
<comment type="caution">
    <text evidence="2">The sequence shown here is derived from an EMBL/GenBank/DDBJ whole genome shotgun (WGS) entry which is preliminary data.</text>
</comment>
<feature type="compositionally biased region" description="Low complexity" evidence="1">
    <location>
        <begin position="185"/>
        <end position="196"/>
    </location>
</feature>
<evidence type="ECO:0000256" key="1">
    <source>
        <dbReference type="SAM" id="MobiDB-lite"/>
    </source>
</evidence>
<feature type="compositionally biased region" description="Polar residues" evidence="1">
    <location>
        <begin position="78"/>
        <end position="89"/>
    </location>
</feature>
<reference evidence="2" key="1">
    <citation type="submission" date="2022-07" db="EMBL/GenBank/DDBJ databases">
        <title>Genome Sequence of Leucocoprinus birnbaumii.</title>
        <authorList>
            <person name="Buettner E."/>
        </authorList>
    </citation>
    <scope>NUCLEOTIDE SEQUENCE</scope>
    <source>
        <strain evidence="2">VT141</strain>
    </source>
</reference>
<feature type="region of interest" description="Disordered" evidence="1">
    <location>
        <begin position="130"/>
        <end position="223"/>
    </location>
</feature>
<proteinExistence type="predicted"/>